<gene>
    <name evidence="1" type="ORF">HDA39_004480</name>
</gene>
<reference evidence="1 2" key="1">
    <citation type="submission" date="2020-08" db="EMBL/GenBank/DDBJ databases">
        <title>Sequencing the genomes of 1000 actinobacteria strains.</title>
        <authorList>
            <person name="Klenk H.-P."/>
        </authorList>
    </citation>
    <scope>NUCLEOTIDE SEQUENCE [LARGE SCALE GENOMIC DNA]</scope>
    <source>
        <strain evidence="1 2">DSM 28967</strain>
    </source>
</reference>
<sequence>MTVTYDPVLSRVRIDADNLGSAATAVVERSPDQINWTTVRGGAEAQVNSGVLQTLDDYEFLADVPNYYRAVVAEPPEFSVGVGAGVSGTMDVPFTIPLPAGVTEGDLLVVYVASGWVTGFSATIPGYTRLPGGQLDDMFVKVASASEEDPQVSTAAEDDWPVVAQMVYLRGASLPYSSADHDNTVGITGANISYGPLTITENNQAIIYAGFKHDNVSTPVWTSVDTIPGATEIGEVKVAGTSSNVGIVWDYEFRAVAADVTEGQFVVNGATATNESGNGRVVAFPTGWDAVQVASLTPSLDGKLWLKVVARPYLNRQVTVAAVGDVQRKARTGVHQVVGRTMPIAISDVRGSREYELQLLTETPQESEDLDYLFASGEPVYLHVPADESKVLGGYFTVGDVSDAPVGRLSDKRIFTLPMVEVAPPGADVVGTTVTWQTVLDTYATWADLMAAHATWGSLLEMVAEPSEVIVQ</sequence>
<organism evidence="1 2">
    <name type="scientific">Kribbella italica</name>
    <dbReference type="NCBI Taxonomy" id="1540520"/>
    <lineage>
        <taxon>Bacteria</taxon>
        <taxon>Bacillati</taxon>
        <taxon>Actinomycetota</taxon>
        <taxon>Actinomycetes</taxon>
        <taxon>Propionibacteriales</taxon>
        <taxon>Kribbellaceae</taxon>
        <taxon>Kribbella</taxon>
    </lineage>
</organism>
<protein>
    <submittedName>
        <fullName evidence="1">Uncharacterized protein</fullName>
    </submittedName>
</protein>
<evidence type="ECO:0000313" key="1">
    <source>
        <dbReference type="EMBL" id="MBB5837746.1"/>
    </source>
</evidence>
<dbReference type="RefSeq" id="WP_184797996.1">
    <property type="nucleotide sequence ID" value="NZ_JACHMY010000001.1"/>
</dbReference>
<dbReference type="EMBL" id="JACHMY010000001">
    <property type="protein sequence ID" value="MBB5837746.1"/>
    <property type="molecule type" value="Genomic_DNA"/>
</dbReference>
<name>A0A7W9J8V5_9ACTN</name>
<dbReference type="Proteomes" id="UP000549971">
    <property type="component" value="Unassembled WGS sequence"/>
</dbReference>
<evidence type="ECO:0000313" key="2">
    <source>
        <dbReference type="Proteomes" id="UP000549971"/>
    </source>
</evidence>
<accession>A0A7W9J8V5</accession>
<comment type="caution">
    <text evidence="1">The sequence shown here is derived from an EMBL/GenBank/DDBJ whole genome shotgun (WGS) entry which is preliminary data.</text>
</comment>
<keyword evidence="2" id="KW-1185">Reference proteome</keyword>
<dbReference type="AlphaFoldDB" id="A0A7W9J8V5"/>
<proteinExistence type="predicted"/>